<feature type="domain" description="Reverse transcriptase zinc-binding" evidence="1">
    <location>
        <begin position="223"/>
        <end position="303"/>
    </location>
</feature>
<protein>
    <recommendedName>
        <fullName evidence="1">Reverse transcriptase zinc-binding domain-containing protein</fullName>
    </recommendedName>
</protein>
<dbReference type="InterPro" id="IPR026960">
    <property type="entry name" value="RVT-Znf"/>
</dbReference>
<name>A0AAF0X8T8_DAUCS</name>
<gene>
    <name evidence="2" type="ORF">DCAR_0622721</name>
</gene>
<dbReference type="PANTHER" id="PTHR33116">
    <property type="entry name" value="REVERSE TRANSCRIPTASE ZINC-BINDING DOMAIN-CONTAINING PROTEIN-RELATED-RELATED"/>
    <property type="match status" value="1"/>
</dbReference>
<accession>A0AAF0X8T8</accession>
<dbReference type="Pfam" id="PF13966">
    <property type="entry name" value="zf-RVT"/>
    <property type="match status" value="1"/>
</dbReference>
<dbReference type="PANTHER" id="PTHR33116:SF76">
    <property type="entry name" value="DUF4283 DOMAIN-CONTAINING PROTEIN"/>
    <property type="match status" value="1"/>
</dbReference>
<reference evidence="2" key="2">
    <citation type="submission" date="2022-03" db="EMBL/GenBank/DDBJ databases">
        <title>Draft title - Genomic analysis of global carrot germplasm unveils the trajectory of domestication and the origin of high carotenoid orange carrot.</title>
        <authorList>
            <person name="Iorizzo M."/>
            <person name="Ellison S."/>
            <person name="Senalik D."/>
            <person name="Macko-Podgorni A."/>
            <person name="Grzebelus D."/>
            <person name="Bostan H."/>
            <person name="Rolling W."/>
            <person name="Curaba J."/>
            <person name="Simon P."/>
        </authorList>
    </citation>
    <scope>NUCLEOTIDE SEQUENCE</scope>
    <source>
        <tissue evidence="2">Leaf</tissue>
    </source>
</reference>
<dbReference type="EMBL" id="CP093348">
    <property type="protein sequence ID" value="WOH03325.1"/>
    <property type="molecule type" value="Genomic_DNA"/>
</dbReference>
<proteinExistence type="predicted"/>
<keyword evidence="3" id="KW-1185">Reference proteome</keyword>
<evidence type="ECO:0000313" key="2">
    <source>
        <dbReference type="EMBL" id="WOH03325.1"/>
    </source>
</evidence>
<evidence type="ECO:0000259" key="1">
    <source>
        <dbReference type="Pfam" id="PF13966"/>
    </source>
</evidence>
<evidence type="ECO:0000313" key="3">
    <source>
        <dbReference type="Proteomes" id="UP000077755"/>
    </source>
</evidence>
<dbReference type="AlphaFoldDB" id="A0AAF0X8T8"/>
<organism evidence="2 3">
    <name type="scientific">Daucus carota subsp. sativus</name>
    <name type="common">Carrot</name>
    <dbReference type="NCBI Taxonomy" id="79200"/>
    <lineage>
        <taxon>Eukaryota</taxon>
        <taxon>Viridiplantae</taxon>
        <taxon>Streptophyta</taxon>
        <taxon>Embryophyta</taxon>
        <taxon>Tracheophyta</taxon>
        <taxon>Spermatophyta</taxon>
        <taxon>Magnoliopsida</taxon>
        <taxon>eudicotyledons</taxon>
        <taxon>Gunneridae</taxon>
        <taxon>Pentapetalae</taxon>
        <taxon>asterids</taxon>
        <taxon>campanulids</taxon>
        <taxon>Apiales</taxon>
        <taxon>Apiaceae</taxon>
        <taxon>Apioideae</taxon>
        <taxon>Scandiceae</taxon>
        <taxon>Daucinae</taxon>
        <taxon>Daucus</taxon>
        <taxon>Daucus sect. Daucus</taxon>
    </lineage>
</organism>
<sequence length="409" mass="47506">MVFFWSRHFILPKGVHKLLQSIFTRFLWKGDTTSVGGAKVAWDDLCLPKEEGGLGLPNLIEWNNAQIIHYLWLIVNKDETSLWSSWVLNTVLKRKHFWVLSIPFDCSWIWRQILLLRDKAKPFITYVVGDGRSISLWFDPWFKGSVLAEGHSDPIISYANSTPNATLSEIVAGATWVLPTPNPHQRRPSARFDSWVADFDYPPVFPSRMDTALWNGKPKPLVSIKWIWESIRSHDDIVPWFHAVWFKHGIPRFRTHSWLLCLGRLGTLDRLDHWHITTTTTCYLCVGGAENHDHLFLHCHYSHYVLMHLLQHIAPIEIASTWTWVDLLLCILNISSATRRLLALLAVQIYAYHIWRERNARRHGKGVFGPRLLLRGIITDLRARVAHEPWFTTAVLCNPDLQLCISYFE</sequence>
<reference evidence="2" key="1">
    <citation type="journal article" date="2016" name="Nat. Genet.">
        <title>A high-quality carrot genome assembly provides new insights into carotenoid accumulation and asterid genome evolution.</title>
        <authorList>
            <person name="Iorizzo M."/>
            <person name="Ellison S."/>
            <person name="Senalik D."/>
            <person name="Zeng P."/>
            <person name="Satapoomin P."/>
            <person name="Huang J."/>
            <person name="Bowman M."/>
            <person name="Iovene M."/>
            <person name="Sanseverino W."/>
            <person name="Cavagnaro P."/>
            <person name="Yildiz M."/>
            <person name="Macko-Podgorni A."/>
            <person name="Moranska E."/>
            <person name="Grzebelus E."/>
            <person name="Grzebelus D."/>
            <person name="Ashrafi H."/>
            <person name="Zheng Z."/>
            <person name="Cheng S."/>
            <person name="Spooner D."/>
            <person name="Van Deynze A."/>
            <person name="Simon P."/>
        </authorList>
    </citation>
    <scope>NUCLEOTIDE SEQUENCE</scope>
    <source>
        <tissue evidence="2">Leaf</tissue>
    </source>
</reference>
<dbReference type="Proteomes" id="UP000077755">
    <property type="component" value="Chromosome 6"/>
</dbReference>